<name>A0A7R9FBL4_9NEOP</name>
<dbReference type="EMBL" id="OD575879">
    <property type="protein sequence ID" value="CAD7450519.1"/>
    <property type="molecule type" value="Genomic_DNA"/>
</dbReference>
<protein>
    <submittedName>
        <fullName evidence="2">Uncharacterized protein</fullName>
    </submittedName>
</protein>
<accession>A0A7R9FBL4</accession>
<feature type="signal peptide" evidence="1">
    <location>
        <begin position="1"/>
        <end position="27"/>
    </location>
</feature>
<dbReference type="AlphaFoldDB" id="A0A7R9FBL4"/>
<evidence type="ECO:0000256" key="1">
    <source>
        <dbReference type="SAM" id="SignalP"/>
    </source>
</evidence>
<dbReference type="Gene3D" id="1.10.287.70">
    <property type="match status" value="1"/>
</dbReference>
<evidence type="ECO:0000313" key="2">
    <source>
        <dbReference type="EMBL" id="CAD7450519.1"/>
    </source>
</evidence>
<feature type="chain" id="PRO_5030842833" evidence="1">
    <location>
        <begin position="28"/>
        <end position="155"/>
    </location>
</feature>
<sequence>MSPSSLSSRTTLLFLFLASLFLFTSYSANIVALLQTPGTNIKTVTDLANSPLTLGFEEMMYNRESTDPTISSLYALKVAHQGESTFYKNVSKGISKMRQGMFGFQVESNIGYKEISNTFTERKKCGLAQIEIFPLSILAMAVSRKSPLKEIFAVR</sequence>
<gene>
    <name evidence="2" type="ORF">TBIB3V08_LOCUS12789</name>
</gene>
<keyword evidence="1" id="KW-0732">Signal</keyword>
<proteinExistence type="predicted"/>
<reference evidence="2" key="1">
    <citation type="submission" date="2020-11" db="EMBL/GenBank/DDBJ databases">
        <authorList>
            <person name="Tran Van P."/>
        </authorList>
    </citation>
    <scope>NUCLEOTIDE SEQUENCE</scope>
</reference>
<dbReference type="SUPFAM" id="SSF53850">
    <property type="entry name" value="Periplasmic binding protein-like II"/>
    <property type="match status" value="1"/>
</dbReference>
<organism evidence="2">
    <name type="scientific">Timema bartmani</name>
    <dbReference type="NCBI Taxonomy" id="61472"/>
    <lineage>
        <taxon>Eukaryota</taxon>
        <taxon>Metazoa</taxon>
        <taxon>Ecdysozoa</taxon>
        <taxon>Arthropoda</taxon>
        <taxon>Hexapoda</taxon>
        <taxon>Insecta</taxon>
        <taxon>Pterygota</taxon>
        <taxon>Neoptera</taxon>
        <taxon>Polyneoptera</taxon>
        <taxon>Phasmatodea</taxon>
        <taxon>Timematodea</taxon>
        <taxon>Timematoidea</taxon>
        <taxon>Timematidae</taxon>
        <taxon>Timema</taxon>
    </lineage>
</organism>